<dbReference type="Pfam" id="PF01458">
    <property type="entry name" value="SUFBD_core"/>
    <property type="match status" value="1"/>
</dbReference>
<evidence type="ECO:0000313" key="3">
    <source>
        <dbReference type="Proteomes" id="UP000199002"/>
    </source>
</evidence>
<protein>
    <submittedName>
        <fullName evidence="2">Fe-S cluster assembly protein SufD</fullName>
    </submittedName>
</protein>
<dbReference type="EMBL" id="FNQJ01000001">
    <property type="protein sequence ID" value="SDZ73355.1"/>
    <property type="molecule type" value="Genomic_DNA"/>
</dbReference>
<dbReference type="AlphaFoldDB" id="A0A1H3VEZ4"/>
<organism evidence="2 3">
    <name type="scientific">Acidovorax soli</name>
    <dbReference type="NCBI Taxonomy" id="592050"/>
    <lineage>
        <taxon>Bacteria</taxon>
        <taxon>Pseudomonadati</taxon>
        <taxon>Pseudomonadota</taxon>
        <taxon>Betaproteobacteria</taxon>
        <taxon>Burkholderiales</taxon>
        <taxon>Comamonadaceae</taxon>
        <taxon>Acidovorax</taxon>
    </lineage>
</organism>
<dbReference type="GeneID" id="34234461"/>
<dbReference type="STRING" id="592050.SAMN05421875_10188"/>
<dbReference type="RefSeq" id="WP_092696531.1">
    <property type="nucleotide sequence ID" value="NZ_FNQJ01000001.1"/>
</dbReference>
<dbReference type="SUPFAM" id="SSF101960">
    <property type="entry name" value="Stabilizer of iron transporter SufD"/>
    <property type="match status" value="1"/>
</dbReference>
<accession>A0A1H3VEZ4</accession>
<name>A0A1H3VEZ4_9BURK</name>
<dbReference type="PANTHER" id="PTHR43575:SF1">
    <property type="entry name" value="PROTEIN ABCI7, CHLOROPLASTIC"/>
    <property type="match status" value="1"/>
</dbReference>
<dbReference type="Proteomes" id="UP000199002">
    <property type="component" value="Unassembled WGS sequence"/>
</dbReference>
<dbReference type="GO" id="GO:0016226">
    <property type="term" value="P:iron-sulfur cluster assembly"/>
    <property type="evidence" value="ECO:0007669"/>
    <property type="project" value="InterPro"/>
</dbReference>
<dbReference type="InterPro" id="IPR000825">
    <property type="entry name" value="SUF_FeS_clus_asmbl_SufBD_core"/>
</dbReference>
<dbReference type="InterPro" id="IPR037284">
    <property type="entry name" value="SUF_FeS_clus_asmbl_SufBD_sf"/>
</dbReference>
<feature type="domain" description="SUF system FeS cluster assembly SufBD core" evidence="1">
    <location>
        <begin position="146"/>
        <end position="371"/>
    </location>
</feature>
<dbReference type="InterPro" id="IPR055346">
    <property type="entry name" value="Fe-S_cluster_assembly_SufBD"/>
</dbReference>
<evidence type="ECO:0000313" key="2">
    <source>
        <dbReference type="EMBL" id="SDZ73355.1"/>
    </source>
</evidence>
<dbReference type="PANTHER" id="PTHR43575">
    <property type="entry name" value="PROTEIN ABCI7, CHLOROPLASTIC"/>
    <property type="match status" value="1"/>
</dbReference>
<gene>
    <name evidence="2" type="ORF">SAMN05421875_10188</name>
</gene>
<evidence type="ECO:0000259" key="1">
    <source>
        <dbReference type="Pfam" id="PF01458"/>
    </source>
</evidence>
<keyword evidence="3" id="KW-1185">Reference proteome</keyword>
<sequence>MDTARADALTAREHLALRGWIPARSESFRHLPPPGLETWLGDAAPPATADGNASSLAGAGWTLHPVGGTPPVGVSARWLDASDPAQRAELFAGLPLPGEGDAAPFAWAHRALCRQGLRLRIGGTPVTHTGQTVWLHLRHQPRTRVEAPLLVVEVQDGVRCVLIETHEREPAPCGPPLVQNLRIHLHVGQGATLQHLRMATPAAEDQISHIVQAHLDQGAQYAQALIASDSAYHLQRSALDLQGAHASTRTAGVLLASSSVLEQQVQTLHNAAHTHSAVEALVLASGKAHAVANAHTRIAPGASEANVRQRLSGIPLAGQPRLVLRPHLEIHHDNVQAAHGATWGALPEDALFYARQRGLDEASARTLIIQGMATALLERCFDAPDLLATLEEDGLLARTLARHLTTTEEPHHG</sequence>
<reference evidence="3" key="1">
    <citation type="submission" date="2016-10" db="EMBL/GenBank/DDBJ databases">
        <authorList>
            <person name="Varghese N."/>
            <person name="Submissions S."/>
        </authorList>
    </citation>
    <scope>NUCLEOTIDE SEQUENCE [LARGE SCALE GENOMIC DNA]</scope>
    <source>
        <strain evidence="3">DSM 25157</strain>
    </source>
</reference>
<proteinExistence type="predicted"/>